<evidence type="ECO:0000313" key="3">
    <source>
        <dbReference type="Proteomes" id="UP000001401"/>
    </source>
</evidence>
<dbReference type="Pfam" id="PF07238">
    <property type="entry name" value="PilZ"/>
    <property type="match status" value="1"/>
</dbReference>
<accession>E6U2A3</accession>
<dbReference type="InterPro" id="IPR009875">
    <property type="entry name" value="PilZ_domain"/>
</dbReference>
<keyword evidence="3" id="KW-1185">Reference proteome</keyword>
<dbReference type="GO" id="GO:0035438">
    <property type="term" value="F:cyclic-di-GMP binding"/>
    <property type="evidence" value="ECO:0007669"/>
    <property type="project" value="InterPro"/>
</dbReference>
<dbReference type="HOGENOM" id="CLU_159765_0_0_9"/>
<dbReference type="KEGG" id="bco:Bcell_2221"/>
<dbReference type="eggNOG" id="ENOG5033BDD">
    <property type="taxonomic scope" value="Bacteria"/>
</dbReference>
<dbReference type="SUPFAM" id="SSF141371">
    <property type="entry name" value="PilZ domain-like"/>
    <property type="match status" value="1"/>
</dbReference>
<name>E6U2A3_EVAC2</name>
<dbReference type="AlphaFoldDB" id="E6U2A3"/>
<organism evidence="2 3">
    <name type="scientific">Evansella cellulosilytica (strain ATCC 21833 / DSM 2522 / FERM P-1141 / JCM 9156 / N-4)</name>
    <name type="common">Bacillus cellulosilyticus</name>
    <dbReference type="NCBI Taxonomy" id="649639"/>
    <lineage>
        <taxon>Bacteria</taxon>
        <taxon>Bacillati</taxon>
        <taxon>Bacillota</taxon>
        <taxon>Bacilli</taxon>
        <taxon>Bacillales</taxon>
        <taxon>Bacillaceae</taxon>
        <taxon>Evansella</taxon>
    </lineage>
</organism>
<dbReference type="STRING" id="649639.Bcell_2221"/>
<protein>
    <submittedName>
        <fullName evidence="2">Type IV pilus assembly PilZ</fullName>
    </submittedName>
</protein>
<proteinExistence type="predicted"/>
<dbReference type="Proteomes" id="UP000001401">
    <property type="component" value="Chromosome"/>
</dbReference>
<dbReference type="RefSeq" id="WP_013488816.1">
    <property type="nucleotide sequence ID" value="NC_014829.1"/>
</dbReference>
<evidence type="ECO:0000313" key="2">
    <source>
        <dbReference type="EMBL" id="ADU30481.1"/>
    </source>
</evidence>
<reference evidence="2" key="1">
    <citation type="submission" date="2010-12" db="EMBL/GenBank/DDBJ databases">
        <title>Complete sequence of Bacillus cellulosilyticus DSM 2522.</title>
        <authorList>
            <consortium name="US DOE Joint Genome Institute"/>
            <person name="Lucas S."/>
            <person name="Copeland A."/>
            <person name="Lapidus A."/>
            <person name="Cheng J.-F."/>
            <person name="Bruce D."/>
            <person name="Goodwin L."/>
            <person name="Pitluck S."/>
            <person name="Chertkov O."/>
            <person name="Detter J.C."/>
            <person name="Han C."/>
            <person name="Tapia R."/>
            <person name="Land M."/>
            <person name="Hauser L."/>
            <person name="Jeffries C."/>
            <person name="Kyrpides N."/>
            <person name="Ivanova N."/>
            <person name="Mikhailova N."/>
            <person name="Brumm P."/>
            <person name="Mead D."/>
            <person name="Woyke T."/>
        </authorList>
    </citation>
    <scope>NUCLEOTIDE SEQUENCE [LARGE SCALE GENOMIC DNA]</scope>
    <source>
        <strain evidence="2">DSM 2522</strain>
    </source>
</reference>
<dbReference type="OrthoDB" id="2354159at2"/>
<feature type="domain" description="PilZ" evidence="1">
    <location>
        <begin position="30"/>
        <end position="108"/>
    </location>
</feature>
<evidence type="ECO:0000259" key="1">
    <source>
        <dbReference type="Pfam" id="PF07238"/>
    </source>
</evidence>
<dbReference type="EMBL" id="CP002394">
    <property type="protein sequence ID" value="ADU30481.1"/>
    <property type="molecule type" value="Genomic_DNA"/>
</dbReference>
<gene>
    <name evidence="2" type="ordered locus">Bcell_2221</name>
</gene>
<sequence length="119" mass="13912">MRYKREEPFRYEFGKPVTCHMHITSINDKKISSTKGNAEIMDISPKGIKLKSTLDLAANNNDIEVQLQFKLANDELKLDGKLMWQKAEFNDFSYGVELFHDEQIEQLLIKEIKLYSQNN</sequence>
<dbReference type="Gene3D" id="2.40.10.220">
    <property type="entry name" value="predicted glycosyltransferase like domains"/>
    <property type="match status" value="1"/>
</dbReference>